<dbReference type="PANTHER" id="PTHR38459">
    <property type="entry name" value="PROPHAGE BACTOPRENOL-LINKED GLUCOSE TRANSLOCASE HOMOLOG"/>
    <property type="match status" value="1"/>
</dbReference>
<dbReference type="InterPro" id="IPR051401">
    <property type="entry name" value="GtrA_CellWall_Glycosyl"/>
</dbReference>
<feature type="transmembrane region" description="Helical" evidence="6">
    <location>
        <begin position="12"/>
        <end position="40"/>
    </location>
</feature>
<comment type="caution">
    <text evidence="8">The sequence shown here is derived from an EMBL/GenBank/DDBJ whole genome shotgun (WGS) entry which is preliminary data.</text>
</comment>
<organism evidence="8 9">
    <name type="scientific">Helicobacter trogontum</name>
    <dbReference type="NCBI Taxonomy" id="50960"/>
    <lineage>
        <taxon>Bacteria</taxon>
        <taxon>Pseudomonadati</taxon>
        <taxon>Campylobacterota</taxon>
        <taxon>Epsilonproteobacteria</taxon>
        <taxon>Campylobacterales</taxon>
        <taxon>Helicobacteraceae</taxon>
        <taxon>Helicobacter</taxon>
    </lineage>
</organism>
<evidence type="ECO:0000256" key="4">
    <source>
        <dbReference type="ARBA" id="ARBA00022989"/>
    </source>
</evidence>
<evidence type="ECO:0000256" key="5">
    <source>
        <dbReference type="ARBA" id="ARBA00023136"/>
    </source>
</evidence>
<feature type="domain" description="GtrA/DPMS transmembrane" evidence="7">
    <location>
        <begin position="16"/>
        <end position="128"/>
    </location>
</feature>
<comment type="similarity">
    <text evidence="2">Belongs to the GtrA family.</text>
</comment>
<evidence type="ECO:0000256" key="2">
    <source>
        <dbReference type="ARBA" id="ARBA00009399"/>
    </source>
</evidence>
<evidence type="ECO:0000313" key="9">
    <source>
        <dbReference type="Proteomes" id="UP000029861"/>
    </source>
</evidence>
<evidence type="ECO:0000256" key="1">
    <source>
        <dbReference type="ARBA" id="ARBA00004141"/>
    </source>
</evidence>
<accession>A0A4U8THM0</accession>
<evidence type="ECO:0000256" key="3">
    <source>
        <dbReference type="ARBA" id="ARBA00022692"/>
    </source>
</evidence>
<dbReference type="PANTHER" id="PTHR38459:SF1">
    <property type="entry name" value="PROPHAGE BACTOPRENOL-LINKED GLUCOSE TRANSLOCASE HOMOLOG"/>
    <property type="match status" value="1"/>
</dbReference>
<reference evidence="8 9" key="1">
    <citation type="journal article" date="2014" name="Genome Announc.">
        <title>Draft genome sequences of eight enterohepatic helicobacter species isolated from both laboratory and wild rodents.</title>
        <authorList>
            <person name="Sheh A."/>
            <person name="Shen Z."/>
            <person name="Fox J.G."/>
        </authorList>
    </citation>
    <scope>NUCLEOTIDE SEQUENCE [LARGE SCALE GENOMIC DNA]</scope>
    <source>
        <strain evidence="8 9">ATCC 49310</strain>
    </source>
</reference>
<gene>
    <name evidence="8" type="ORF">LS80_000490</name>
</gene>
<feature type="transmembrane region" description="Helical" evidence="6">
    <location>
        <begin position="106"/>
        <end position="123"/>
    </location>
</feature>
<keyword evidence="3 6" id="KW-0812">Transmembrane</keyword>
<keyword evidence="5 6" id="KW-0472">Membrane</keyword>
<evidence type="ECO:0000259" key="7">
    <source>
        <dbReference type="Pfam" id="PF04138"/>
    </source>
</evidence>
<keyword evidence="4 6" id="KW-1133">Transmembrane helix</keyword>
<feature type="transmembrane region" description="Helical" evidence="6">
    <location>
        <begin position="46"/>
        <end position="63"/>
    </location>
</feature>
<feature type="transmembrane region" description="Helical" evidence="6">
    <location>
        <begin position="75"/>
        <end position="100"/>
    </location>
</feature>
<dbReference type="Pfam" id="PF04138">
    <property type="entry name" value="GtrA_DPMS_TM"/>
    <property type="match status" value="1"/>
</dbReference>
<proteinExistence type="inferred from homology"/>
<dbReference type="GO" id="GO:0005886">
    <property type="term" value="C:plasma membrane"/>
    <property type="evidence" value="ECO:0007669"/>
    <property type="project" value="TreeGrafter"/>
</dbReference>
<dbReference type="EMBL" id="JRPK02000001">
    <property type="protein sequence ID" value="TLD99716.1"/>
    <property type="molecule type" value="Genomic_DNA"/>
</dbReference>
<evidence type="ECO:0000313" key="8">
    <source>
        <dbReference type="EMBL" id="TLD99716.1"/>
    </source>
</evidence>
<sequence>MKQYIKKYVDKSAIVYSIVGIINTIIGYSIMFGLTFVGVIPELANALGYGIAFVVSYLLNKKFTFQSKHTHKRDFIRFALVSCFAYIANLSVLVICHRILMWNEYIALIIANIVYVLIGYLLHKCWTFR</sequence>
<dbReference type="Proteomes" id="UP000029861">
    <property type="component" value="Unassembled WGS sequence"/>
</dbReference>
<evidence type="ECO:0000256" key="6">
    <source>
        <dbReference type="SAM" id="Phobius"/>
    </source>
</evidence>
<comment type="subcellular location">
    <subcellularLocation>
        <location evidence="1">Membrane</location>
        <topology evidence="1">Multi-pass membrane protein</topology>
    </subcellularLocation>
</comment>
<dbReference type="InterPro" id="IPR007267">
    <property type="entry name" value="GtrA_DPMS_TM"/>
</dbReference>
<dbReference type="STRING" id="50960.LS81_02025"/>
<name>A0A4U8THM0_9HELI</name>
<dbReference type="RefSeq" id="WP_081960162.1">
    <property type="nucleotide sequence ID" value="NZ_FZNF01000054.1"/>
</dbReference>
<dbReference type="AlphaFoldDB" id="A0A4U8THM0"/>
<protein>
    <submittedName>
        <fullName evidence="8">GtrA family protein</fullName>
    </submittedName>
</protein>
<dbReference type="GO" id="GO:0000271">
    <property type="term" value="P:polysaccharide biosynthetic process"/>
    <property type="evidence" value="ECO:0007669"/>
    <property type="project" value="InterPro"/>
</dbReference>